<dbReference type="PIRSF" id="PIRSF000812">
    <property type="entry name" value="AAD"/>
    <property type="match status" value="1"/>
</dbReference>
<accession>A0A2S5GDI6</accession>
<dbReference type="SUPFAM" id="SSF81301">
    <property type="entry name" value="Nucleotidyltransferase"/>
    <property type="match status" value="1"/>
</dbReference>
<dbReference type="Gene3D" id="3.30.460.10">
    <property type="entry name" value="Beta Polymerase, domain 2"/>
    <property type="match status" value="1"/>
</dbReference>
<comment type="caution">
    <text evidence="1">The sequence shown here is derived from an EMBL/GenBank/DDBJ whole genome shotgun (WGS) entry which is preliminary data.</text>
</comment>
<dbReference type="Proteomes" id="UP000239047">
    <property type="component" value="Unassembled WGS sequence"/>
</dbReference>
<dbReference type="Gene3D" id="1.20.120.330">
    <property type="entry name" value="Nucleotidyltransferases domain 2"/>
    <property type="match status" value="1"/>
</dbReference>
<keyword evidence="1" id="KW-0548">Nucleotidyltransferase</keyword>
<dbReference type="AlphaFoldDB" id="A0A2S5GDI6"/>
<sequence>MRSEKHMLELIIGTAKEDDRIRAVYMNGSRTNPTVPKDIFQDYDIVYVVTETAPFLSDPDWIKRFGDLLMMQEPDLLDRGLRREVDFDRAYTYLMLFSDGNRIDLHIQTVEAMLEGYGEDKLTLPLLDKDECLPKIPPPSNQDYHVQKPAEGEFISYTNDFWWCLQNVAKGIWRDEVPYAKRMFEETTRRSLDLMAGWWIGIQTDFGVSTGKMGKYLKMYLPEEYWCMYKKTYSGADPEEMWGSVFAACELFRILAADVAEHFHFSYPAADDTNMTKYLKRVKELPADAKGVW</sequence>
<dbReference type="Pfam" id="PF04439">
    <property type="entry name" value="Adenyl_transf"/>
    <property type="match status" value="1"/>
</dbReference>
<dbReference type="GO" id="GO:0016779">
    <property type="term" value="F:nucleotidyltransferase activity"/>
    <property type="evidence" value="ECO:0007669"/>
    <property type="project" value="UniProtKB-KW"/>
</dbReference>
<name>A0A2S5GDI6_9BACL</name>
<dbReference type="SUPFAM" id="SSF81631">
    <property type="entry name" value="PAP/OAS1 substrate-binding domain"/>
    <property type="match status" value="1"/>
</dbReference>
<keyword evidence="1" id="KW-0808">Transferase</keyword>
<keyword evidence="2" id="KW-1185">Reference proteome</keyword>
<gene>
    <name evidence="1" type="ORF">C4B60_09395</name>
</gene>
<dbReference type="EMBL" id="PREZ01000003">
    <property type="protein sequence ID" value="PPA70985.1"/>
    <property type="molecule type" value="Genomic_DNA"/>
</dbReference>
<proteinExistence type="predicted"/>
<reference evidence="1 2" key="1">
    <citation type="submission" date="2018-02" db="EMBL/GenBank/DDBJ databases">
        <title>Jeotgalibacillus proteolyticum sp. nov. a protease producing bacterium isolated from ocean sediments of Laizhou Bay.</title>
        <authorList>
            <person name="Li Y."/>
        </authorList>
    </citation>
    <scope>NUCLEOTIDE SEQUENCE [LARGE SCALE GENOMIC DNA]</scope>
    <source>
        <strain evidence="1 2">22-7</strain>
    </source>
</reference>
<evidence type="ECO:0000313" key="2">
    <source>
        <dbReference type="Proteomes" id="UP000239047"/>
    </source>
</evidence>
<protein>
    <submittedName>
        <fullName evidence="1">Aminoglycoside adenylyltransferase</fullName>
    </submittedName>
</protein>
<dbReference type="RefSeq" id="WP_104057734.1">
    <property type="nucleotide sequence ID" value="NZ_PREZ01000003.1"/>
</dbReference>
<evidence type="ECO:0000313" key="1">
    <source>
        <dbReference type="EMBL" id="PPA70985.1"/>
    </source>
</evidence>
<organism evidence="1 2">
    <name type="scientific">Jeotgalibacillus proteolyticus</name>
    <dbReference type="NCBI Taxonomy" id="2082395"/>
    <lineage>
        <taxon>Bacteria</taxon>
        <taxon>Bacillati</taxon>
        <taxon>Bacillota</taxon>
        <taxon>Bacilli</taxon>
        <taxon>Bacillales</taxon>
        <taxon>Caryophanaceae</taxon>
        <taxon>Jeotgalibacillus</taxon>
    </lineage>
</organism>
<dbReference type="OrthoDB" id="9776406at2"/>
<dbReference type="InterPro" id="IPR043519">
    <property type="entry name" value="NT_sf"/>
</dbReference>
<dbReference type="InterPro" id="IPR007530">
    <property type="entry name" value="Aminoglycoside_adenylylTfrase"/>
</dbReference>